<accession>A0A284VHZ3</accession>
<name>A0A284VHZ3_9EURY</name>
<keyword evidence="2" id="KW-0966">Cell projection</keyword>
<keyword evidence="1" id="KW-0472">Membrane</keyword>
<evidence type="ECO:0000313" key="2">
    <source>
        <dbReference type="EMBL" id="SNQ58888.1"/>
    </source>
</evidence>
<proteinExistence type="predicted"/>
<sequence length="136" mass="14694">MGFSTSASVVILAASLMYMATIFYPFANLSYQRVLDAKKNLDDMQFDKLNTKIVITNTQNDGGNLKITVYNNGSVTLNASKLNVIHDGALLSASSFSVSQDGVWTPRNFINVTLNGITSGRTKIITSNGISDYAVT</sequence>
<dbReference type="Proteomes" id="UP000218615">
    <property type="component" value="Unassembled WGS sequence"/>
</dbReference>
<evidence type="ECO:0000256" key="1">
    <source>
        <dbReference type="SAM" id="Phobius"/>
    </source>
</evidence>
<gene>
    <name evidence="2" type="ORF">MNV_10016</name>
</gene>
<keyword evidence="2" id="KW-0282">Flagellum</keyword>
<protein>
    <submittedName>
        <fullName evidence="2">Putative Flagellin</fullName>
    </submittedName>
</protein>
<keyword evidence="1" id="KW-1133">Transmembrane helix</keyword>
<keyword evidence="2" id="KW-0969">Cilium</keyword>
<reference evidence="3" key="1">
    <citation type="submission" date="2017-06" db="EMBL/GenBank/DDBJ databases">
        <authorList>
            <person name="Cremers G."/>
        </authorList>
    </citation>
    <scope>NUCLEOTIDE SEQUENCE [LARGE SCALE GENOMIC DNA]</scope>
</reference>
<organism evidence="2 3">
    <name type="scientific">Candidatus Methanoperedens nitratireducens</name>
    <dbReference type="NCBI Taxonomy" id="1392998"/>
    <lineage>
        <taxon>Archaea</taxon>
        <taxon>Methanobacteriati</taxon>
        <taxon>Methanobacteriota</taxon>
        <taxon>Stenosarchaea group</taxon>
        <taxon>Methanomicrobia</taxon>
        <taxon>Methanosarcinales</taxon>
        <taxon>ANME-2 cluster</taxon>
        <taxon>Candidatus Methanoperedentaceae</taxon>
        <taxon>Candidatus Methanoperedens</taxon>
    </lineage>
</organism>
<dbReference type="EMBL" id="FZMP01000001">
    <property type="protein sequence ID" value="SNQ58888.1"/>
    <property type="molecule type" value="Genomic_DNA"/>
</dbReference>
<feature type="transmembrane region" description="Helical" evidence="1">
    <location>
        <begin position="6"/>
        <end position="27"/>
    </location>
</feature>
<dbReference type="RefSeq" id="WP_096203313.1">
    <property type="nucleotide sequence ID" value="NZ_FZMP01000001.1"/>
</dbReference>
<dbReference type="OrthoDB" id="147298at2157"/>
<keyword evidence="1" id="KW-0812">Transmembrane</keyword>
<keyword evidence="3" id="KW-1185">Reference proteome</keyword>
<evidence type="ECO:0000313" key="3">
    <source>
        <dbReference type="Proteomes" id="UP000218615"/>
    </source>
</evidence>
<dbReference type="AlphaFoldDB" id="A0A284VHZ3"/>